<dbReference type="InterPro" id="IPR007345">
    <property type="entry name" value="Polysacch_pyruvyl_Trfase"/>
</dbReference>
<feature type="domain" description="Polysaccharide pyruvyl transferase" evidence="1">
    <location>
        <begin position="44"/>
        <end position="197"/>
    </location>
</feature>
<reference evidence="2 3" key="1">
    <citation type="journal article" date="2010" name="J. Bacteriol.">
        <title>The complete genome sequence of Croceibacter atlanticus HTCC2559T.</title>
        <authorList>
            <person name="Oh H.M."/>
            <person name="Kang I."/>
            <person name="Ferriera S."/>
            <person name="Giovannoni S.J."/>
            <person name="Cho J.C."/>
        </authorList>
    </citation>
    <scope>NUCLEOTIDE SEQUENCE [LARGE SCALE GENOMIC DNA]</scope>
    <source>
        <strain evidence="3">ATCC BAA-628 / HTCC2559 / KCTC 12090</strain>
    </source>
</reference>
<dbReference type="HOGENOM" id="CLU_071049_2_0_10"/>
<dbReference type="GO" id="GO:0016740">
    <property type="term" value="F:transferase activity"/>
    <property type="evidence" value="ECO:0007669"/>
    <property type="project" value="UniProtKB-KW"/>
</dbReference>
<evidence type="ECO:0000259" key="1">
    <source>
        <dbReference type="Pfam" id="PF04230"/>
    </source>
</evidence>
<organism evidence="2 3">
    <name type="scientific">Croceibacter atlanticus (strain ATCC BAA-628 / JCM 21780 / CIP 108009 / IAM 15332 / KCTC 12090 / HTCC2559)</name>
    <dbReference type="NCBI Taxonomy" id="216432"/>
    <lineage>
        <taxon>Bacteria</taxon>
        <taxon>Pseudomonadati</taxon>
        <taxon>Bacteroidota</taxon>
        <taxon>Flavobacteriia</taxon>
        <taxon>Flavobacteriales</taxon>
        <taxon>Flavobacteriaceae</taxon>
        <taxon>Croceibacter</taxon>
    </lineage>
</organism>
<dbReference type="Proteomes" id="UP000002297">
    <property type="component" value="Chromosome"/>
</dbReference>
<dbReference type="eggNOG" id="COG2327">
    <property type="taxonomic scope" value="Bacteria"/>
</dbReference>
<keyword evidence="2" id="KW-0808">Transferase</keyword>
<proteinExistence type="predicted"/>
<evidence type="ECO:0000313" key="3">
    <source>
        <dbReference type="Proteomes" id="UP000002297"/>
    </source>
</evidence>
<dbReference type="KEGG" id="cat:CA2559_07240"/>
<keyword evidence="3" id="KW-1185">Reference proteome</keyword>
<dbReference type="OrthoDB" id="9803627at2"/>
<gene>
    <name evidence="2" type="ordered locus">CA2559_07240</name>
</gene>
<dbReference type="STRING" id="216432.CA2559_07240"/>
<sequence>MAIHLYFWQEKRDNGLENYGDLISKYLVERISNRKVKTVTHPSKGLYKHLLKHYLVIGSILSSAQKKSVVWGSGIIKKDDTIREAKFLSVRGPRTRAAILEKGFQCPENYGDPALLMPMYYNPKIEKKYKLGIIPHYVDFKSINDRFKDNPDIKVINLLTNNVEKTTDEILKCERTVSSSLHGVIVSHAYAIPSLWIKFSEKLSGDDIKFYDYFDSVGIHFKNIIEENPEQLTLKKIEDLLFDLETVLLPEKTKIEALLYSLQKTCPFK</sequence>
<name>A3U8H0_CROAH</name>
<protein>
    <submittedName>
        <fullName evidence="2">Xanthan biosynthesis pyruvyltransferase GumL</fullName>
    </submittedName>
</protein>
<dbReference type="Pfam" id="PF04230">
    <property type="entry name" value="PS_pyruv_trans"/>
    <property type="match status" value="1"/>
</dbReference>
<dbReference type="RefSeq" id="WP_013187205.1">
    <property type="nucleotide sequence ID" value="NC_014230.1"/>
</dbReference>
<evidence type="ECO:0000313" key="2">
    <source>
        <dbReference type="EMBL" id="EAP88537.1"/>
    </source>
</evidence>
<accession>A3U8H0</accession>
<dbReference type="EMBL" id="CP002046">
    <property type="protein sequence ID" value="EAP88537.1"/>
    <property type="molecule type" value="Genomic_DNA"/>
</dbReference>
<dbReference type="GeneID" id="89453221"/>
<dbReference type="AlphaFoldDB" id="A3U8H0"/>